<evidence type="ECO:0000256" key="2">
    <source>
        <dbReference type="ARBA" id="ARBA00006840"/>
    </source>
</evidence>
<feature type="transmembrane region" description="Helical" evidence="6">
    <location>
        <begin position="379"/>
        <end position="399"/>
    </location>
</feature>
<dbReference type="AlphaFoldDB" id="A0AAN7JNA3"/>
<comment type="caution">
    <text evidence="8">The sequence shown here is derived from an EMBL/GenBank/DDBJ whole genome shotgun (WGS) entry which is preliminary data.</text>
</comment>
<dbReference type="Pfam" id="PF00849">
    <property type="entry name" value="PseudoU_synth_2"/>
    <property type="match status" value="1"/>
</dbReference>
<dbReference type="PANTHER" id="PTHR32191">
    <property type="entry name" value="TETRASPANIN-8-RELATED"/>
    <property type="match status" value="1"/>
</dbReference>
<evidence type="ECO:0000256" key="1">
    <source>
        <dbReference type="ARBA" id="ARBA00004141"/>
    </source>
</evidence>
<dbReference type="InterPro" id="IPR018499">
    <property type="entry name" value="Tetraspanin/Peripherin"/>
</dbReference>
<reference evidence="8 9" key="1">
    <citation type="journal article" date="2023" name="Hortic Res">
        <title>Pangenome of water caltrop reveals structural variations and asymmetric subgenome divergence after allopolyploidization.</title>
        <authorList>
            <person name="Zhang X."/>
            <person name="Chen Y."/>
            <person name="Wang L."/>
            <person name="Yuan Y."/>
            <person name="Fang M."/>
            <person name="Shi L."/>
            <person name="Lu R."/>
            <person name="Comes H.P."/>
            <person name="Ma Y."/>
            <person name="Chen Y."/>
            <person name="Huang G."/>
            <person name="Zhou Y."/>
            <person name="Zheng Z."/>
            <person name="Qiu Y."/>
        </authorList>
    </citation>
    <scope>NUCLEOTIDE SEQUENCE [LARGE SCALE GENOMIC DNA]</scope>
    <source>
        <tissue evidence="8">Roots</tissue>
    </source>
</reference>
<evidence type="ECO:0000256" key="4">
    <source>
        <dbReference type="ARBA" id="ARBA00022989"/>
    </source>
</evidence>
<dbReference type="SUPFAM" id="SSF55120">
    <property type="entry name" value="Pseudouridine synthase"/>
    <property type="match status" value="1"/>
</dbReference>
<dbReference type="Pfam" id="PF00335">
    <property type="entry name" value="Tetraspanin"/>
    <property type="match status" value="1"/>
</dbReference>
<keyword evidence="9" id="KW-1185">Reference proteome</keyword>
<organism evidence="8 9">
    <name type="scientific">Trapa incisa</name>
    <dbReference type="NCBI Taxonomy" id="236973"/>
    <lineage>
        <taxon>Eukaryota</taxon>
        <taxon>Viridiplantae</taxon>
        <taxon>Streptophyta</taxon>
        <taxon>Embryophyta</taxon>
        <taxon>Tracheophyta</taxon>
        <taxon>Spermatophyta</taxon>
        <taxon>Magnoliopsida</taxon>
        <taxon>eudicotyledons</taxon>
        <taxon>Gunneridae</taxon>
        <taxon>Pentapetalae</taxon>
        <taxon>rosids</taxon>
        <taxon>malvids</taxon>
        <taxon>Myrtales</taxon>
        <taxon>Lythraceae</taxon>
        <taxon>Trapa</taxon>
    </lineage>
</organism>
<dbReference type="Gene3D" id="3.30.2350.10">
    <property type="entry name" value="Pseudouridine synthase"/>
    <property type="match status" value="1"/>
</dbReference>
<comment type="similarity">
    <text evidence="2">Belongs to the tetraspanin (TM4SF) family.</text>
</comment>
<evidence type="ECO:0000313" key="9">
    <source>
        <dbReference type="Proteomes" id="UP001345219"/>
    </source>
</evidence>
<dbReference type="EMBL" id="JAXIOK010000018">
    <property type="protein sequence ID" value="KAK4750232.1"/>
    <property type="molecule type" value="Genomic_DNA"/>
</dbReference>
<proteinExistence type="inferred from homology"/>
<dbReference type="GO" id="GO:0016020">
    <property type="term" value="C:membrane"/>
    <property type="evidence" value="ECO:0007669"/>
    <property type="project" value="UniProtKB-SubCell"/>
</dbReference>
<keyword evidence="3 6" id="KW-0812">Transmembrane</keyword>
<evidence type="ECO:0000256" key="3">
    <source>
        <dbReference type="ARBA" id="ARBA00022692"/>
    </source>
</evidence>
<dbReference type="GO" id="GO:0001522">
    <property type="term" value="P:pseudouridine synthesis"/>
    <property type="evidence" value="ECO:0007669"/>
    <property type="project" value="InterPro"/>
</dbReference>
<evidence type="ECO:0000256" key="6">
    <source>
        <dbReference type="SAM" id="Phobius"/>
    </source>
</evidence>
<gene>
    <name evidence="8" type="ORF">SAY87_027681</name>
</gene>
<protein>
    <recommendedName>
        <fullName evidence="7">Pseudouridine synthase RsuA/RluA-like domain-containing protein</fullName>
    </recommendedName>
</protein>
<name>A0AAN7JNA3_9MYRT</name>
<feature type="transmembrane region" description="Helical" evidence="6">
    <location>
        <begin position="556"/>
        <end position="574"/>
    </location>
</feature>
<keyword evidence="4 6" id="KW-1133">Transmembrane helix</keyword>
<evidence type="ECO:0000256" key="5">
    <source>
        <dbReference type="ARBA" id="ARBA00023136"/>
    </source>
</evidence>
<evidence type="ECO:0000313" key="8">
    <source>
        <dbReference type="EMBL" id="KAK4750232.1"/>
    </source>
</evidence>
<dbReference type="GO" id="GO:0003723">
    <property type="term" value="F:RNA binding"/>
    <property type="evidence" value="ECO:0007669"/>
    <property type="project" value="InterPro"/>
</dbReference>
<feature type="transmembrane region" description="Helical" evidence="6">
    <location>
        <begin position="344"/>
        <end position="367"/>
    </location>
</feature>
<dbReference type="InterPro" id="IPR020103">
    <property type="entry name" value="PsdUridine_synth_cat_dom_sf"/>
</dbReference>
<dbReference type="InterPro" id="IPR006145">
    <property type="entry name" value="PsdUridine_synth_RsuA/RluA"/>
</dbReference>
<sequence length="616" mass="70248">MARPIIVDGTVTTNPNKSLSGMSRLVYHKLPWKELDAPHLLEVLYEDDHMDCKYYLEDFFKKEQSYGKQEKFYCGKLGKTSSSCTLSRKGNIRSTKEECKSIRKILKVCHALVVGILDQDEVHAASLFAVVYYEVILEFLFHVTLIYFVYDFNISQSGKPALSKVNVVPRDIQGNQSLVQVEIQSGRPHQIRIHLSFIGHPLLGDHLYVNGGQSRYFDPEYADENVAHDGSYQRPENPVPGVCDYFLHALQLVFHHPFSEEVIKITAPLPSSSKQMRKQIYIREWDQTVHLSKLTKSRSHSQNSCSSTLANRDGFEKTKREGGIIIIQHIERKTETMSRFSNTVIGFLNLFTLLASIPIIGGGLWMARSSTTCQSFLQTPLLVVGFIVLVVSLTGFIGACFNISWALWFYLVVMLGLIAALMIITVFGFAVTGRGGGIPVPGKNYREYRLGEYSGWLRGKVENPQYWATISRCVVGSRACAKILTWTPIDYLVKGMSPIQSGCCKPPTSCNYEIANVVAQEPDCYRWNNEVAVLCYGCDSCKAGVLEDMRRMWHKLSVLNIVMVVLLICVYSIGCCAFQNSKMPDSDYRHNCISKSRPRWDYYWWRWWDDRKNWLW</sequence>
<dbReference type="GO" id="GO:0009734">
    <property type="term" value="P:auxin-activated signaling pathway"/>
    <property type="evidence" value="ECO:0007669"/>
    <property type="project" value="InterPro"/>
</dbReference>
<feature type="transmembrane region" description="Helical" evidence="6">
    <location>
        <begin position="405"/>
        <end position="431"/>
    </location>
</feature>
<accession>A0AAN7JNA3</accession>
<evidence type="ECO:0000259" key="7">
    <source>
        <dbReference type="Pfam" id="PF00849"/>
    </source>
</evidence>
<dbReference type="Proteomes" id="UP001345219">
    <property type="component" value="Chromosome 21"/>
</dbReference>
<dbReference type="InterPro" id="IPR044991">
    <property type="entry name" value="TET_plant"/>
</dbReference>
<keyword evidence="5 6" id="KW-0472">Membrane</keyword>
<comment type="subcellular location">
    <subcellularLocation>
        <location evidence="1">Membrane</location>
        <topology evidence="1">Multi-pass membrane protein</topology>
    </subcellularLocation>
</comment>
<dbReference type="GO" id="GO:0009982">
    <property type="term" value="F:pseudouridine synthase activity"/>
    <property type="evidence" value="ECO:0007669"/>
    <property type="project" value="InterPro"/>
</dbReference>
<feature type="domain" description="Pseudouridine synthase RsuA/RluA-like" evidence="7">
    <location>
        <begin position="156"/>
        <end position="196"/>
    </location>
</feature>